<keyword evidence="4 12" id="KW-0812">Transmembrane</keyword>
<dbReference type="InterPro" id="IPR005821">
    <property type="entry name" value="Ion_trans_dom"/>
</dbReference>
<evidence type="ECO:0000256" key="4">
    <source>
        <dbReference type="ARBA" id="ARBA00022692"/>
    </source>
</evidence>
<feature type="region of interest" description="Disordered" evidence="11">
    <location>
        <begin position="727"/>
        <end position="753"/>
    </location>
</feature>
<evidence type="ECO:0000259" key="14">
    <source>
        <dbReference type="Pfam" id="PF03493"/>
    </source>
</evidence>
<evidence type="ECO:0000256" key="11">
    <source>
        <dbReference type="SAM" id="MobiDB-lite"/>
    </source>
</evidence>
<feature type="domain" description="RCK N-terminal" evidence="15">
    <location>
        <begin position="350"/>
        <end position="466"/>
    </location>
</feature>
<dbReference type="Gene3D" id="3.40.50.720">
    <property type="entry name" value="NAD(P)-binding Rossmann-like Domain"/>
    <property type="match status" value="2"/>
</dbReference>
<feature type="region of interest" description="Disordered" evidence="11">
    <location>
        <begin position="583"/>
        <end position="615"/>
    </location>
</feature>
<feature type="compositionally biased region" description="Low complexity" evidence="11">
    <location>
        <begin position="1"/>
        <end position="12"/>
    </location>
</feature>
<feature type="domain" description="Calcium-activated potassium channel BK alpha subunit" evidence="14">
    <location>
        <begin position="483"/>
        <end position="575"/>
    </location>
</feature>
<feature type="region of interest" description="Disordered" evidence="11">
    <location>
        <begin position="35"/>
        <end position="57"/>
    </location>
</feature>
<dbReference type="Gene3D" id="1.20.120.350">
    <property type="entry name" value="Voltage-gated potassium channels. Chain C"/>
    <property type="match status" value="1"/>
</dbReference>
<feature type="compositionally biased region" description="Low complexity" evidence="11">
    <location>
        <begin position="1178"/>
        <end position="1189"/>
    </location>
</feature>
<dbReference type="Pfam" id="PF22614">
    <property type="entry name" value="Slo-like_RCK"/>
    <property type="match status" value="2"/>
</dbReference>
<gene>
    <name evidence="16" type="ORF">FNF27_00291</name>
</gene>
<evidence type="ECO:0000256" key="6">
    <source>
        <dbReference type="ARBA" id="ARBA00022958"/>
    </source>
</evidence>
<feature type="transmembrane region" description="Helical" evidence="12">
    <location>
        <begin position="174"/>
        <end position="192"/>
    </location>
</feature>
<sequence>MPTEGSAVRAGQGSQGGGLSAPAAAAAGVAGAAAPSARASAKEQEESEKQSKRVSQDGVSLDKLAKKAQNLVSDSNDNEDVVAFAQAWLGNKLTNSKFGFYNDTVQTVFSFLACIMYIVSTYLESAGEIPWWLYVFEWVVFVVFVTDYLMHLFVADNKFAHFFSSSALLDLASILPIISLYVDTSIGFLRILRLFRIFRVMRSFGTAGSGTPSADGAATVSRQVGVLAFKLVAIVFIGAGIVHSVELWFPGSYRWPESETCIFERYAGLPRHEVPPDCRMDFIQAAYFVIITVTTVGFGDIIPSDNLGRVVILAVLLPLFNIIPHEISVLTELMDKQSKYSAPFRGGVAPHVVVCGDVSYSTVLAFLQEFFHPDHGDQLMKVVFLSPQEPSSAIEGLMTSSLFGDKTQYVLGTPLSTADLNRVDITRAAAVFILTSPFKPDVAYRDATAVLMVKSIRTVSPWTQVFCQVVNAEARRHEWAQWDHLLCLQELRMGILAKSAVCPGFSTLISNLIMSSTDFDASRLPRRDRRWTEEYAAGYGQEVYSVEFSSHFTGSLFSVVANRCYNLFGVCLIGVETTTGRALSPEERAASSSSAGGQGAAAARRKQQQEAAAAREEKLKAARALRLGQLPVFAAALHGPADPKRKLLMNPKDYHLRQGDSAIIIAEDAEDAQKVQSWNGNVFGGLSSVLSIDPGDKTTFERLNGGRGPLLRKAKIRIVSAATGERDVLDDGVDDEEHPAGSDGPGEAAGAAPFVTAVGGPHAAAGVAGTDAATEGRAASLTGVSRAAGGAARSDRHLGMPALGVFSPDHAAAGAADPALGPPAHRASGHVLRSDEWTTVGSRPSTAAGADAAGRVPARRLAGLQAASAEGAASSSSAGRSAFGPRSALGGRMPASAAVPAAAGALRPASPVVVGGPAAAAAAAASAARAHAHAHAHAHATAPSHGPRPRTPPSVGSDAGSALPVDGGYGPIEDASMLERHMVVCGSVTPDALINLLIPLRSECTTKVVVLHQYPSMPPIALPAQVASDIFFLRGSPLVVDDLERAGCGTAMVAIVLANPYTHGGAPDETESSGSIADLEAVFTTCVIEARFPHCRTLVEVLTPASMKFMNYTPASDGLPPELWPQYACGRIYTARALDSLICQAFYNPPLIPVINKLITGGMESLSDRQTRPGPGLAASGSAAGTGDASSDDAATDGGSSRSKDAGPGVTEYCRVIQMQVPLPYVNRLYRDLFMELVLTRNILPIALYRSNAVHSAVLPYVIANPKPTTQLHPEDRLFVLCGNSVFREALFTKTWDRRVVSDIHKVLSGQTT</sequence>
<keyword evidence="10" id="KW-0407">Ion channel</keyword>
<proteinExistence type="predicted"/>
<dbReference type="Pfam" id="PF00520">
    <property type="entry name" value="Ion_trans"/>
    <property type="match status" value="1"/>
</dbReference>
<dbReference type="OrthoDB" id="10035564at2759"/>
<feature type="domain" description="Ion transport" evidence="13">
    <location>
        <begin position="107"/>
        <end position="317"/>
    </location>
</feature>
<keyword evidence="6" id="KW-0630">Potassium</keyword>
<feature type="transmembrane region" description="Helical" evidence="12">
    <location>
        <begin position="131"/>
        <end position="154"/>
    </location>
</feature>
<dbReference type="InterPro" id="IPR003929">
    <property type="entry name" value="K_chnl_BK_asu"/>
</dbReference>
<evidence type="ECO:0000256" key="9">
    <source>
        <dbReference type="ARBA" id="ARBA00023136"/>
    </source>
</evidence>
<evidence type="ECO:0000256" key="12">
    <source>
        <dbReference type="SAM" id="Phobius"/>
    </source>
</evidence>
<keyword evidence="5" id="KW-0631">Potassium channel</keyword>
<evidence type="ECO:0000256" key="8">
    <source>
        <dbReference type="ARBA" id="ARBA00023065"/>
    </source>
</evidence>
<feature type="transmembrane region" description="Helical" evidence="12">
    <location>
        <begin position="98"/>
        <end position="119"/>
    </location>
</feature>
<evidence type="ECO:0000259" key="15">
    <source>
        <dbReference type="Pfam" id="PF22614"/>
    </source>
</evidence>
<evidence type="ECO:0000313" key="17">
    <source>
        <dbReference type="Proteomes" id="UP000322899"/>
    </source>
</evidence>
<protein>
    <recommendedName>
        <fullName evidence="18">Ion transport domain-containing protein</fullName>
    </recommendedName>
</protein>
<organism evidence="16 17">
    <name type="scientific">Cafeteria roenbergensis</name>
    <name type="common">Marine flagellate</name>
    <dbReference type="NCBI Taxonomy" id="33653"/>
    <lineage>
        <taxon>Eukaryota</taxon>
        <taxon>Sar</taxon>
        <taxon>Stramenopiles</taxon>
        <taxon>Bigyra</taxon>
        <taxon>Opalozoa</taxon>
        <taxon>Bicosoecida</taxon>
        <taxon>Cafeteriaceae</taxon>
        <taxon>Cafeteria</taxon>
    </lineage>
</organism>
<dbReference type="PANTHER" id="PTHR10027">
    <property type="entry name" value="CALCIUM-ACTIVATED POTASSIUM CHANNEL ALPHA CHAIN"/>
    <property type="match status" value="1"/>
</dbReference>
<dbReference type="InterPro" id="IPR047871">
    <property type="entry name" value="K_chnl_Slo-like"/>
</dbReference>
<feature type="domain" description="RCK N-terminal" evidence="15">
    <location>
        <begin position="979"/>
        <end position="1098"/>
    </location>
</feature>
<evidence type="ECO:0000256" key="1">
    <source>
        <dbReference type="ARBA" id="ARBA00004141"/>
    </source>
</evidence>
<dbReference type="SUPFAM" id="SSF81324">
    <property type="entry name" value="Voltage-gated potassium channels"/>
    <property type="match status" value="1"/>
</dbReference>
<dbReference type="Pfam" id="PF03493">
    <property type="entry name" value="BK_channel_a"/>
    <property type="match status" value="1"/>
</dbReference>
<dbReference type="InterPro" id="IPR027359">
    <property type="entry name" value="Volt_channel_dom_sf"/>
</dbReference>
<feature type="compositionally biased region" description="Basic and acidic residues" evidence="11">
    <location>
        <begin position="40"/>
        <end position="55"/>
    </location>
</feature>
<keyword evidence="7 12" id="KW-1133">Transmembrane helix</keyword>
<evidence type="ECO:0000256" key="7">
    <source>
        <dbReference type="ARBA" id="ARBA00022989"/>
    </source>
</evidence>
<comment type="subcellular location">
    <subcellularLocation>
        <location evidence="1">Membrane</location>
        <topology evidence="1">Multi-pass membrane protein</topology>
    </subcellularLocation>
</comment>
<evidence type="ECO:0000256" key="2">
    <source>
        <dbReference type="ARBA" id="ARBA00022448"/>
    </source>
</evidence>
<evidence type="ECO:0000313" key="16">
    <source>
        <dbReference type="EMBL" id="KAA0178442.1"/>
    </source>
</evidence>
<keyword evidence="3" id="KW-0633">Potassium transport</keyword>
<keyword evidence="2" id="KW-0813">Transport</keyword>
<accession>A0A5A8ELT3</accession>
<feature type="region of interest" description="Disordered" evidence="11">
    <location>
        <begin position="1166"/>
        <end position="1208"/>
    </location>
</feature>
<evidence type="ECO:0000259" key="13">
    <source>
        <dbReference type="Pfam" id="PF00520"/>
    </source>
</evidence>
<dbReference type="Proteomes" id="UP000322899">
    <property type="component" value="Unassembled WGS sequence"/>
</dbReference>
<dbReference type="GO" id="GO:0005267">
    <property type="term" value="F:potassium channel activity"/>
    <property type="evidence" value="ECO:0007669"/>
    <property type="project" value="UniProtKB-KW"/>
</dbReference>
<dbReference type="GO" id="GO:0016020">
    <property type="term" value="C:membrane"/>
    <property type="evidence" value="ECO:0007669"/>
    <property type="project" value="UniProtKB-SubCell"/>
</dbReference>
<evidence type="ECO:0000256" key="10">
    <source>
        <dbReference type="ARBA" id="ARBA00023303"/>
    </source>
</evidence>
<feature type="region of interest" description="Disordered" evidence="11">
    <location>
        <begin position="930"/>
        <end position="963"/>
    </location>
</feature>
<feature type="transmembrane region" description="Helical" evidence="12">
    <location>
        <begin position="227"/>
        <end position="249"/>
    </location>
</feature>
<dbReference type="PANTHER" id="PTHR10027:SF10">
    <property type="entry name" value="SLOWPOKE 2, ISOFORM D"/>
    <property type="match status" value="1"/>
</dbReference>
<keyword evidence="8" id="KW-0406">Ion transport</keyword>
<evidence type="ECO:0008006" key="18">
    <source>
        <dbReference type="Google" id="ProtNLM"/>
    </source>
</evidence>
<name>A0A5A8ELT3_CAFRO</name>
<feature type="transmembrane region" description="Helical" evidence="12">
    <location>
        <begin position="306"/>
        <end position="323"/>
    </location>
</feature>
<feature type="region of interest" description="Disordered" evidence="11">
    <location>
        <begin position="1"/>
        <end position="21"/>
    </location>
</feature>
<keyword evidence="9 12" id="KW-0472">Membrane</keyword>
<dbReference type="InterPro" id="IPR003148">
    <property type="entry name" value="RCK_N"/>
</dbReference>
<comment type="caution">
    <text evidence="16">The sequence shown here is derived from an EMBL/GenBank/DDBJ whole genome shotgun (WGS) entry which is preliminary data.</text>
</comment>
<dbReference type="Gene3D" id="1.10.287.70">
    <property type="match status" value="1"/>
</dbReference>
<evidence type="ECO:0000256" key="5">
    <source>
        <dbReference type="ARBA" id="ARBA00022826"/>
    </source>
</evidence>
<reference evidence="16 17" key="1">
    <citation type="submission" date="2019-07" db="EMBL/GenBank/DDBJ databases">
        <title>Genomes of Cafeteria roenbergensis.</title>
        <authorList>
            <person name="Fischer M.G."/>
            <person name="Hackl T."/>
            <person name="Roman M."/>
        </authorList>
    </citation>
    <scope>NUCLEOTIDE SEQUENCE [LARGE SCALE GENOMIC DNA]</scope>
    <source>
        <strain evidence="16 17">E4-10P</strain>
    </source>
</reference>
<evidence type="ECO:0000256" key="3">
    <source>
        <dbReference type="ARBA" id="ARBA00022538"/>
    </source>
</evidence>
<dbReference type="EMBL" id="VLTO01000001">
    <property type="protein sequence ID" value="KAA0178442.1"/>
    <property type="molecule type" value="Genomic_DNA"/>
</dbReference>
<feature type="transmembrane region" description="Helical" evidence="12">
    <location>
        <begin position="282"/>
        <end position="299"/>
    </location>
</feature>